<name>A0A8K0XQM4_9AGAR</name>
<evidence type="ECO:0000313" key="2">
    <source>
        <dbReference type="EMBL" id="KAH8101238.1"/>
    </source>
</evidence>
<dbReference type="OrthoDB" id="2745718at2759"/>
<dbReference type="SUPFAM" id="SSF81383">
    <property type="entry name" value="F-box domain"/>
    <property type="match status" value="1"/>
</dbReference>
<reference evidence="2" key="1">
    <citation type="journal article" date="2021" name="New Phytol.">
        <title>Evolutionary innovations through gain and loss of genes in the ectomycorrhizal Boletales.</title>
        <authorList>
            <person name="Wu G."/>
            <person name="Miyauchi S."/>
            <person name="Morin E."/>
            <person name="Kuo A."/>
            <person name="Drula E."/>
            <person name="Varga T."/>
            <person name="Kohler A."/>
            <person name="Feng B."/>
            <person name="Cao Y."/>
            <person name="Lipzen A."/>
            <person name="Daum C."/>
            <person name="Hundley H."/>
            <person name="Pangilinan J."/>
            <person name="Johnson J."/>
            <person name="Barry K."/>
            <person name="LaButti K."/>
            <person name="Ng V."/>
            <person name="Ahrendt S."/>
            <person name="Min B."/>
            <person name="Choi I.G."/>
            <person name="Park H."/>
            <person name="Plett J.M."/>
            <person name="Magnuson J."/>
            <person name="Spatafora J.W."/>
            <person name="Nagy L.G."/>
            <person name="Henrissat B."/>
            <person name="Grigoriev I.V."/>
            <person name="Yang Z.L."/>
            <person name="Xu J."/>
            <person name="Martin F.M."/>
        </authorList>
    </citation>
    <scope>NUCLEOTIDE SEQUENCE</scope>
    <source>
        <strain evidence="2">KKN 215</strain>
    </source>
</reference>
<sequence>MLGADDLSNELIEKVLLCADLQTIGRCRQTCRRFNETAHHSISIQYLIELAVDGLVDGPPGGWSVAERLQAVRNRRAAWRAMQPTSVQILPFSADDDEWIVHDRNHLFRQSYSRRGFVTIRRPPCLYRGIPEKEWSIKGAFVELRWYPEEDLVVETVAETETDGLPHGRTTLRLRSFETQEDHPGAFNSILNYGFLSGHEDVIDITAFNVADDYLSFSCLRLANQDPLPGVSCRILVIYNWKTGVVVLRLISEPAWDEMDYVLLTNQYLLLFHFDDGLAVISVINLGVLHETASKTGCPLTLSLSNLGVDSEVTVCRLQFPNLHRGGYISTQLPKRPWRPRAEELQVPFYMNEDRLLTVIWENLYDRSLGVNILIPLATIHTCIQEADNQKGKHLFTWEEWGIQGARVIDRRQMRLNALGQCAMSAIYLEEADRDLGNWEGPGTRMFLYHFGRYAVRKHLADLATGTASPGVGYSPKAIFEGGSYGQIVTELPAIRVAIPASVLKHSTQPDEYQLAVIVPGDDWLVLQYVRRNSVGFARFETRLLTF</sequence>
<dbReference type="InterPro" id="IPR001810">
    <property type="entry name" value="F-box_dom"/>
</dbReference>
<dbReference type="Proteomes" id="UP000813824">
    <property type="component" value="Unassembled WGS sequence"/>
</dbReference>
<feature type="domain" description="F-box" evidence="1">
    <location>
        <begin position="6"/>
        <end position="38"/>
    </location>
</feature>
<comment type="caution">
    <text evidence="2">The sequence shown here is derived from an EMBL/GenBank/DDBJ whole genome shotgun (WGS) entry which is preliminary data.</text>
</comment>
<dbReference type="CDD" id="cd09917">
    <property type="entry name" value="F-box_SF"/>
    <property type="match status" value="1"/>
</dbReference>
<accession>A0A8K0XQM4</accession>
<dbReference type="AlphaFoldDB" id="A0A8K0XQM4"/>
<proteinExistence type="predicted"/>
<evidence type="ECO:0000313" key="3">
    <source>
        <dbReference type="Proteomes" id="UP000813824"/>
    </source>
</evidence>
<organism evidence="2 3">
    <name type="scientific">Cristinia sonorae</name>
    <dbReference type="NCBI Taxonomy" id="1940300"/>
    <lineage>
        <taxon>Eukaryota</taxon>
        <taxon>Fungi</taxon>
        <taxon>Dikarya</taxon>
        <taxon>Basidiomycota</taxon>
        <taxon>Agaricomycotina</taxon>
        <taxon>Agaricomycetes</taxon>
        <taxon>Agaricomycetidae</taxon>
        <taxon>Agaricales</taxon>
        <taxon>Pleurotineae</taxon>
        <taxon>Stephanosporaceae</taxon>
        <taxon>Cristinia</taxon>
    </lineage>
</organism>
<dbReference type="InterPro" id="IPR036047">
    <property type="entry name" value="F-box-like_dom_sf"/>
</dbReference>
<dbReference type="EMBL" id="JAEVFJ010000013">
    <property type="protein sequence ID" value="KAH8101238.1"/>
    <property type="molecule type" value="Genomic_DNA"/>
</dbReference>
<gene>
    <name evidence="2" type="ORF">BXZ70DRAFT_118383</name>
</gene>
<evidence type="ECO:0000259" key="1">
    <source>
        <dbReference type="Pfam" id="PF00646"/>
    </source>
</evidence>
<protein>
    <recommendedName>
        <fullName evidence="1">F-box domain-containing protein</fullName>
    </recommendedName>
</protein>
<dbReference type="Pfam" id="PF00646">
    <property type="entry name" value="F-box"/>
    <property type="match status" value="1"/>
</dbReference>
<keyword evidence="3" id="KW-1185">Reference proteome</keyword>